<feature type="region of interest" description="Disordered" evidence="11">
    <location>
        <begin position="417"/>
        <end position="452"/>
    </location>
</feature>
<evidence type="ECO:0000259" key="13">
    <source>
        <dbReference type="PROSITE" id="PS50089"/>
    </source>
</evidence>
<protein>
    <recommendedName>
        <fullName evidence="13">RING-type domain-containing protein</fullName>
    </recommendedName>
</protein>
<dbReference type="GO" id="GO:0043161">
    <property type="term" value="P:proteasome-mediated ubiquitin-dependent protein catabolic process"/>
    <property type="evidence" value="ECO:0007669"/>
    <property type="project" value="TreeGrafter"/>
</dbReference>
<feature type="transmembrane region" description="Helical" evidence="12">
    <location>
        <begin position="136"/>
        <end position="155"/>
    </location>
</feature>
<dbReference type="PANTHER" id="PTHR22763">
    <property type="entry name" value="RING ZINC FINGER PROTEIN"/>
    <property type="match status" value="1"/>
</dbReference>
<evidence type="ECO:0000256" key="1">
    <source>
        <dbReference type="ARBA" id="ARBA00004127"/>
    </source>
</evidence>
<proteinExistence type="predicted"/>
<dbReference type="InterPro" id="IPR013083">
    <property type="entry name" value="Znf_RING/FYVE/PHD"/>
</dbReference>
<feature type="domain" description="RING-type" evidence="13">
    <location>
        <begin position="288"/>
        <end position="329"/>
    </location>
</feature>
<gene>
    <name evidence="14" type="ORF">BSTOLATCC_MIC46769</name>
</gene>
<sequence>MIGSRLYIFGSILLTIIVITHTYISEDHFYSTITHIAKSRSILLVLFNFGIVICILFFQFLIYIFFQTLKSAETQHMQSQAIHHGFQLVMVLYMLDIEFDWVIAMHAATNIAITAWHALAMKRVEYLFAERYAKSAYVRMMILHILLIVIDYIFITLEINNKFYETLNVFLSYEYILMLFEILRSLISFLLNTFERIFKPEGWEYKASLLSITEFLFNVIALGIIIVELSILSRRSAMGIYFLDRAISSIVGIYKCFKTFISSRKLLTKIDKFKDATPEEIHAANDKCIFCLDHLTQAKKINCGHLFHYKCLRDYFQQSNEQHKCPTCRADIDEVNPIIQHKYNEQSQQKIIKSMMIEELPKGFEQGKVVSIGAVVWGLPQAVTYHRISSYEEEVKQSIEEINTFMIRFYQHPPDQVEDEVFEESKESSPEEFSGKIPKSALSRYESLSINQ</sequence>
<dbReference type="InterPro" id="IPR050731">
    <property type="entry name" value="HRD1_E3_ubiq-ligases"/>
</dbReference>
<dbReference type="InterPro" id="IPR001841">
    <property type="entry name" value="Znf_RING"/>
</dbReference>
<keyword evidence="3" id="KW-0808">Transferase</keyword>
<comment type="subcellular location">
    <subcellularLocation>
        <location evidence="1">Endomembrane system</location>
        <topology evidence="1">Multi-pass membrane protein</topology>
    </subcellularLocation>
</comment>
<name>A0AAU9JUH8_9CILI</name>
<dbReference type="EMBL" id="CAJZBQ010000046">
    <property type="protein sequence ID" value="CAG9328779.1"/>
    <property type="molecule type" value="Genomic_DNA"/>
</dbReference>
<evidence type="ECO:0000256" key="10">
    <source>
        <dbReference type="PROSITE-ProRule" id="PRU00175"/>
    </source>
</evidence>
<dbReference type="PANTHER" id="PTHR22763:SF184">
    <property type="entry name" value="E3 UBIQUITIN-PROTEIN LIGASE SYNOVIOLIN"/>
    <property type="match status" value="1"/>
</dbReference>
<comment type="caution">
    <text evidence="14">The sequence shown here is derived from an EMBL/GenBank/DDBJ whole genome shotgun (WGS) entry which is preliminary data.</text>
</comment>
<evidence type="ECO:0000313" key="14">
    <source>
        <dbReference type="EMBL" id="CAG9328779.1"/>
    </source>
</evidence>
<dbReference type="GO" id="GO:0005789">
    <property type="term" value="C:endoplasmic reticulum membrane"/>
    <property type="evidence" value="ECO:0007669"/>
    <property type="project" value="UniProtKB-SubCell"/>
</dbReference>
<dbReference type="GO" id="GO:0008270">
    <property type="term" value="F:zinc ion binding"/>
    <property type="evidence" value="ECO:0007669"/>
    <property type="project" value="UniProtKB-KW"/>
</dbReference>
<dbReference type="GO" id="GO:0036503">
    <property type="term" value="P:ERAD pathway"/>
    <property type="evidence" value="ECO:0007669"/>
    <property type="project" value="TreeGrafter"/>
</dbReference>
<dbReference type="PROSITE" id="PS50089">
    <property type="entry name" value="ZF_RING_2"/>
    <property type="match status" value="1"/>
</dbReference>
<evidence type="ECO:0000256" key="12">
    <source>
        <dbReference type="SAM" id="Phobius"/>
    </source>
</evidence>
<feature type="transmembrane region" description="Helical" evidence="12">
    <location>
        <begin position="45"/>
        <end position="66"/>
    </location>
</feature>
<evidence type="ECO:0000256" key="9">
    <source>
        <dbReference type="ARBA" id="ARBA00023136"/>
    </source>
</evidence>
<dbReference type="InterPro" id="IPR057992">
    <property type="entry name" value="TPR_SYVN1_N"/>
</dbReference>
<dbReference type="Gene3D" id="3.30.40.10">
    <property type="entry name" value="Zinc/RING finger domain, C3HC4 (zinc finger)"/>
    <property type="match status" value="1"/>
</dbReference>
<dbReference type="AlphaFoldDB" id="A0AAU9JUH8"/>
<dbReference type="GO" id="GO:0061630">
    <property type="term" value="F:ubiquitin protein ligase activity"/>
    <property type="evidence" value="ECO:0007669"/>
    <property type="project" value="UniProtKB-EC"/>
</dbReference>
<reference evidence="14" key="1">
    <citation type="submission" date="2021-09" db="EMBL/GenBank/DDBJ databases">
        <authorList>
            <consortium name="AG Swart"/>
            <person name="Singh M."/>
            <person name="Singh A."/>
            <person name="Seah K."/>
            <person name="Emmerich C."/>
        </authorList>
    </citation>
    <scope>NUCLEOTIDE SEQUENCE</scope>
    <source>
        <strain evidence="14">ATCC30299</strain>
    </source>
</reference>
<evidence type="ECO:0000256" key="6">
    <source>
        <dbReference type="ARBA" id="ARBA00022771"/>
    </source>
</evidence>
<dbReference type="Pfam" id="PF13639">
    <property type="entry name" value="zf-RING_2"/>
    <property type="match status" value="1"/>
</dbReference>
<keyword evidence="15" id="KW-1185">Reference proteome</keyword>
<feature type="transmembrane region" description="Helical" evidence="12">
    <location>
        <begin position="101"/>
        <end position="120"/>
    </location>
</feature>
<evidence type="ECO:0000313" key="15">
    <source>
        <dbReference type="Proteomes" id="UP001162131"/>
    </source>
</evidence>
<keyword evidence="7" id="KW-0862">Zinc</keyword>
<feature type="transmembrane region" description="Helical" evidence="12">
    <location>
        <begin position="6"/>
        <end position="24"/>
    </location>
</feature>
<dbReference type="Proteomes" id="UP001162131">
    <property type="component" value="Unassembled WGS sequence"/>
</dbReference>
<keyword evidence="6 10" id="KW-0863">Zinc-finger</keyword>
<feature type="transmembrane region" description="Helical" evidence="12">
    <location>
        <begin position="175"/>
        <end position="194"/>
    </location>
</feature>
<dbReference type="Pfam" id="PF25563">
    <property type="entry name" value="TPR_SYVN1_N"/>
    <property type="match status" value="1"/>
</dbReference>
<accession>A0AAU9JUH8</accession>
<evidence type="ECO:0000256" key="3">
    <source>
        <dbReference type="ARBA" id="ARBA00022679"/>
    </source>
</evidence>
<evidence type="ECO:0000256" key="5">
    <source>
        <dbReference type="ARBA" id="ARBA00022723"/>
    </source>
</evidence>
<dbReference type="SMART" id="SM00184">
    <property type="entry name" value="RING"/>
    <property type="match status" value="1"/>
</dbReference>
<keyword evidence="9 12" id="KW-0472">Membrane</keyword>
<evidence type="ECO:0000256" key="8">
    <source>
        <dbReference type="ARBA" id="ARBA00022989"/>
    </source>
</evidence>
<evidence type="ECO:0000256" key="2">
    <source>
        <dbReference type="ARBA" id="ARBA00004906"/>
    </source>
</evidence>
<evidence type="ECO:0000256" key="7">
    <source>
        <dbReference type="ARBA" id="ARBA00022833"/>
    </source>
</evidence>
<keyword evidence="8 12" id="KW-1133">Transmembrane helix</keyword>
<evidence type="ECO:0000256" key="11">
    <source>
        <dbReference type="SAM" id="MobiDB-lite"/>
    </source>
</evidence>
<evidence type="ECO:0000256" key="4">
    <source>
        <dbReference type="ARBA" id="ARBA00022692"/>
    </source>
</evidence>
<keyword evidence="5" id="KW-0479">Metal-binding</keyword>
<keyword evidence="4 12" id="KW-0812">Transmembrane</keyword>
<organism evidence="14 15">
    <name type="scientific">Blepharisma stoltei</name>
    <dbReference type="NCBI Taxonomy" id="1481888"/>
    <lineage>
        <taxon>Eukaryota</taxon>
        <taxon>Sar</taxon>
        <taxon>Alveolata</taxon>
        <taxon>Ciliophora</taxon>
        <taxon>Postciliodesmatophora</taxon>
        <taxon>Heterotrichea</taxon>
        <taxon>Heterotrichida</taxon>
        <taxon>Blepharismidae</taxon>
        <taxon>Blepharisma</taxon>
    </lineage>
</organism>
<feature type="transmembrane region" description="Helical" evidence="12">
    <location>
        <begin position="215"/>
        <end position="232"/>
    </location>
</feature>
<dbReference type="SUPFAM" id="SSF57850">
    <property type="entry name" value="RING/U-box"/>
    <property type="match status" value="1"/>
</dbReference>
<comment type="pathway">
    <text evidence="2">Protein modification; protein ubiquitination.</text>
</comment>